<organism evidence="3 4">
    <name type="scientific">Dispira parvispora</name>
    <dbReference type="NCBI Taxonomy" id="1520584"/>
    <lineage>
        <taxon>Eukaryota</taxon>
        <taxon>Fungi</taxon>
        <taxon>Fungi incertae sedis</taxon>
        <taxon>Zoopagomycota</taxon>
        <taxon>Kickxellomycotina</taxon>
        <taxon>Dimargaritomycetes</taxon>
        <taxon>Dimargaritales</taxon>
        <taxon>Dimargaritaceae</taxon>
        <taxon>Dispira</taxon>
    </lineage>
</organism>
<evidence type="ECO:0000256" key="1">
    <source>
        <dbReference type="SAM" id="MobiDB-lite"/>
    </source>
</evidence>
<gene>
    <name evidence="3" type="ORF">IWQ62_000111</name>
</gene>
<feature type="region of interest" description="Disordered" evidence="1">
    <location>
        <begin position="95"/>
        <end position="151"/>
    </location>
</feature>
<dbReference type="EMBL" id="JANBPY010000003">
    <property type="protein sequence ID" value="KAJ1970202.1"/>
    <property type="molecule type" value="Genomic_DNA"/>
</dbReference>
<accession>A0A9W8AZ28</accession>
<reference evidence="3" key="1">
    <citation type="submission" date="2022-07" db="EMBL/GenBank/DDBJ databases">
        <title>Phylogenomic reconstructions and comparative analyses of Kickxellomycotina fungi.</title>
        <authorList>
            <person name="Reynolds N.K."/>
            <person name="Stajich J.E."/>
            <person name="Barry K."/>
            <person name="Grigoriev I.V."/>
            <person name="Crous P."/>
            <person name="Smith M.E."/>
        </authorList>
    </citation>
    <scope>NUCLEOTIDE SEQUENCE</scope>
    <source>
        <strain evidence="3">RSA 1196</strain>
    </source>
</reference>
<feature type="signal peptide" evidence="2">
    <location>
        <begin position="1"/>
        <end position="21"/>
    </location>
</feature>
<evidence type="ECO:0000313" key="4">
    <source>
        <dbReference type="Proteomes" id="UP001150925"/>
    </source>
</evidence>
<proteinExistence type="predicted"/>
<keyword evidence="4" id="KW-1185">Reference proteome</keyword>
<evidence type="ECO:0000313" key="3">
    <source>
        <dbReference type="EMBL" id="KAJ1970202.1"/>
    </source>
</evidence>
<sequence length="361" mass="41216">MFYPRLLYAFVLGSLLATVLCGSNSKRKQLKYGNQNPPGTTTGASLSLTTRLKKIKSQTLDIKRNYYISSLDIFARQHVQRNLLTECRQPRLHALSSHREKQGSPSHVNLPGHVSGNHPPNPPLLASTSGSQPDSTSRNIPGSSNAVKVEEQQVGKRTRLIYRTMTFPPFFGMDDFNHTVHEMNLPGTPLVPGEEFVGREQYRDLLVQMYARLSEENRYASVDKNIIVDESEVYNRLCDVKSNIMSYDRFTLFERDNSLRYKTSGATFKALNNAKALVIIYCKKSDVNTYFEIIWYPNHPEFSVERILAYMMRRYEGVKPFSFKTNGDYEKFQDLLKRIMKRKPADICSKFVSGPSTLPSA</sequence>
<dbReference type="Proteomes" id="UP001150925">
    <property type="component" value="Unassembled WGS sequence"/>
</dbReference>
<feature type="compositionally biased region" description="Polar residues" evidence="1">
    <location>
        <begin position="126"/>
        <end position="146"/>
    </location>
</feature>
<feature type="chain" id="PRO_5040960486" evidence="2">
    <location>
        <begin position="22"/>
        <end position="361"/>
    </location>
</feature>
<comment type="caution">
    <text evidence="3">The sequence shown here is derived from an EMBL/GenBank/DDBJ whole genome shotgun (WGS) entry which is preliminary data.</text>
</comment>
<evidence type="ECO:0000256" key="2">
    <source>
        <dbReference type="SAM" id="SignalP"/>
    </source>
</evidence>
<name>A0A9W8AZ28_9FUNG</name>
<protein>
    <submittedName>
        <fullName evidence="3">Uncharacterized protein</fullName>
    </submittedName>
</protein>
<keyword evidence="2" id="KW-0732">Signal</keyword>
<dbReference type="AlphaFoldDB" id="A0A9W8AZ28"/>